<evidence type="ECO:0000313" key="4">
    <source>
        <dbReference type="Proteomes" id="UP000252182"/>
    </source>
</evidence>
<sequence length="189" mass="20997">MNTALLVIDAQQSFTQRTHWIDSEAAPYMQAQQALIDGVHRLGRPVVQIFHHDDDVEFQLDSGFVRTLDGLQITPEAIFHKTRHSALVGTGLDVWLRQRGINHLIVSGIRTEQCCETTTRHASDLGFKVDYVTEATHTFAMQHAASGECFDVAAIKRRSELVLAGRFAHIHTVSSVLNALAASQREVLA</sequence>
<evidence type="ECO:0000259" key="2">
    <source>
        <dbReference type="Pfam" id="PF00857"/>
    </source>
</evidence>
<dbReference type="GO" id="GO:0016787">
    <property type="term" value="F:hydrolase activity"/>
    <property type="evidence" value="ECO:0007669"/>
    <property type="project" value="UniProtKB-KW"/>
</dbReference>
<accession>A0A345DED0</accession>
<dbReference type="SUPFAM" id="SSF52499">
    <property type="entry name" value="Isochorismatase-like hydrolases"/>
    <property type="match status" value="1"/>
</dbReference>
<dbReference type="InterPro" id="IPR036380">
    <property type="entry name" value="Isochorismatase-like_sf"/>
</dbReference>
<protein>
    <submittedName>
        <fullName evidence="3">Peroxyureidoacrylate/ureidoacrylate amidohydrolase RutB</fullName>
        <ecNumber evidence="3">3.5.1.110</ecNumber>
    </submittedName>
</protein>
<reference evidence="4" key="1">
    <citation type="submission" date="2018-07" db="EMBL/GenBank/DDBJ databases">
        <authorList>
            <person name="Kim H."/>
        </authorList>
    </citation>
    <scope>NUCLEOTIDE SEQUENCE [LARGE SCALE GENOMIC DNA]</scope>
    <source>
        <strain evidence="4">F02</strain>
    </source>
</reference>
<name>A0A345DED0_9BURK</name>
<dbReference type="RefSeq" id="WP_114563767.1">
    <property type="nucleotide sequence ID" value="NZ_CP031124.1"/>
</dbReference>
<dbReference type="PANTHER" id="PTHR43540:SF6">
    <property type="entry name" value="ISOCHORISMATASE-LIKE DOMAIN-CONTAINING PROTEIN"/>
    <property type="match status" value="1"/>
</dbReference>
<dbReference type="Proteomes" id="UP000252182">
    <property type="component" value="Chromosome"/>
</dbReference>
<dbReference type="KEGG" id="hyf:DTO96_102474"/>
<feature type="domain" description="Isochorismatase-like" evidence="2">
    <location>
        <begin position="3"/>
        <end position="142"/>
    </location>
</feature>
<proteinExistence type="predicted"/>
<keyword evidence="1 3" id="KW-0378">Hydrolase</keyword>
<keyword evidence="4" id="KW-1185">Reference proteome</keyword>
<gene>
    <name evidence="3" type="primary">rutB</name>
    <name evidence="3" type="ORF">DTO96_102474</name>
</gene>
<dbReference type="EC" id="3.5.1.110" evidence="3"/>
<dbReference type="InterPro" id="IPR000868">
    <property type="entry name" value="Isochorismatase-like_dom"/>
</dbReference>
<dbReference type="EMBL" id="CP031124">
    <property type="protein sequence ID" value="AXF86718.1"/>
    <property type="molecule type" value="Genomic_DNA"/>
</dbReference>
<evidence type="ECO:0000256" key="1">
    <source>
        <dbReference type="ARBA" id="ARBA00022801"/>
    </source>
</evidence>
<dbReference type="OrthoDB" id="5360912at2"/>
<dbReference type="PANTHER" id="PTHR43540">
    <property type="entry name" value="PEROXYUREIDOACRYLATE/UREIDOACRYLATE AMIDOHYDROLASE-RELATED"/>
    <property type="match status" value="1"/>
</dbReference>
<dbReference type="Pfam" id="PF00857">
    <property type="entry name" value="Isochorismatase"/>
    <property type="match status" value="1"/>
</dbReference>
<dbReference type="AlphaFoldDB" id="A0A345DED0"/>
<evidence type="ECO:0000313" key="3">
    <source>
        <dbReference type="EMBL" id="AXF86718.1"/>
    </source>
</evidence>
<dbReference type="Gene3D" id="3.40.50.850">
    <property type="entry name" value="Isochorismatase-like"/>
    <property type="match status" value="1"/>
</dbReference>
<dbReference type="InterPro" id="IPR050272">
    <property type="entry name" value="Isochorismatase-like_hydrls"/>
</dbReference>
<organism evidence="3 4">
    <name type="scientific">Ephemeroptericola cinctiostellae</name>
    <dbReference type="NCBI Taxonomy" id="2268024"/>
    <lineage>
        <taxon>Bacteria</taxon>
        <taxon>Pseudomonadati</taxon>
        <taxon>Pseudomonadota</taxon>
        <taxon>Betaproteobacteria</taxon>
        <taxon>Burkholderiales</taxon>
        <taxon>Burkholderiaceae</taxon>
        <taxon>Ephemeroptericola</taxon>
    </lineage>
</organism>